<protein>
    <submittedName>
        <fullName evidence="2">Calmin</fullName>
    </submittedName>
</protein>
<keyword evidence="3" id="KW-1185">Reference proteome</keyword>
<dbReference type="SUPFAM" id="SSF47576">
    <property type="entry name" value="Calponin-homology domain, CH-domain"/>
    <property type="match status" value="1"/>
</dbReference>
<proteinExistence type="predicted"/>
<gene>
    <name evidence="2" type="ORF">DMAD_09877</name>
</gene>
<accession>A0AAU9EXD3</accession>
<dbReference type="InterPro" id="IPR036872">
    <property type="entry name" value="CH_dom_sf"/>
</dbReference>
<dbReference type="PROSITE" id="PS50021">
    <property type="entry name" value="CH"/>
    <property type="match status" value="1"/>
</dbReference>
<dbReference type="EMBL" id="AP029263">
    <property type="protein sequence ID" value="BFF91646.1"/>
    <property type="molecule type" value="Genomic_DNA"/>
</dbReference>
<evidence type="ECO:0000313" key="2">
    <source>
        <dbReference type="EMBL" id="BFF91646.1"/>
    </source>
</evidence>
<name>A0AAU9EXD3_DROMD</name>
<evidence type="ECO:0000259" key="1">
    <source>
        <dbReference type="PROSITE" id="PS50021"/>
    </source>
</evidence>
<feature type="domain" description="Calponin-homology (CH)" evidence="1">
    <location>
        <begin position="279"/>
        <end position="383"/>
    </location>
</feature>
<reference evidence="2 3" key="1">
    <citation type="submission" date="2024-02" db="EMBL/GenBank/DDBJ databases">
        <title>A chromosome-level genome assembly of Drosophila madeirensis, a fruit fly species endemic to Madeira island.</title>
        <authorList>
            <person name="Tomihara K."/>
            <person name="Llopart A."/>
            <person name="Yamamoto D."/>
        </authorList>
    </citation>
    <scope>NUCLEOTIDE SEQUENCE [LARGE SCALE GENOMIC DNA]</scope>
    <source>
        <strain evidence="2 3">RF1</strain>
    </source>
</reference>
<dbReference type="Proteomes" id="UP001500889">
    <property type="component" value="Chromosome O"/>
</dbReference>
<dbReference type="PANTHER" id="PTHR23167:SF84">
    <property type="entry name" value="ALPHA ACTININ 3-RELATED"/>
    <property type="match status" value="1"/>
</dbReference>
<dbReference type="InterPro" id="IPR001715">
    <property type="entry name" value="CH_dom"/>
</dbReference>
<dbReference type="SMART" id="SM00033">
    <property type="entry name" value="CH"/>
    <property type="match status" value="1"/>
</dbReference>
<dbReference type="AlphaFoldDB" id="A0AAU9EXD3"/>
<dbReference type="Gene3D" id="1.10.418.10">
    <property type="entry name" value="Calponin-like domain"/>
    <property type="match status" value="1"/>
</dbReference>
<dbReference type="Pfam" id="PF00307">
    <property type="entry name" value="CH"/>
    <property type="match status" value="1"/>
</dbReference>
<organism evidence="2 3">
    <name type="scientific">Drosophila madeirensis</name>
    <name type="common">Fruit fly</name>
    <dbReference type="NCBI Taxonomy" id="30013"/>
    <lineage>
        <taxon>Eukaryota</taxon>
        <taxon>Metazoa</taxon>
        <taxon>Ecdysozoa</taxon>
        <taxon>Arthropoda</taxon>
        <taxon>Hexapoda</taxon>
        <taxon>Insecta</taxon>
        <taxon>Pterygota</taxon>
        <taxon>Neoptera</taxon>
        <taxon>Endopterygota</taxon>
        <taxon>Diptera</taxon>
        <taxon>Brachycera</taxon>
        <taxon>Muscomorpha</taxon>
        <taxon>Ephydroidea</taxon>
        <taxon>Drosophilidae</taxon>
        <taxon>Drosophila</taxon>
        <taxon>Sophophora</taxon>
    </lineage>
</organism>
<dbReference type="InterPro" id="IPR050540">
    <property type="entry name" value="F-actin_Monoox_Mical"/>
</dbReference>
<dbReference type="PANTHER" id="PTHR23167">
    <property type="entry name" value="CALPONIN HOMOLOGY DOMAIN-CONTAINING PROTEIN DDB_G0272472-RELATED"/>
    <property type="match status" value="1"/>
</dbReference>
<evidence type="ECO:0000313" key="3">
    <source>
        <dbReference type="Proteomes" id="UP001500889"/>
    </source>
</evidence>
<sequence>MEAMDEYLCEVKELVNAASMSSEGCSEWNTTLNDSPSMLCLCKLIILIRLMADRFQEKFGRHSNQMVDIARALTKCRGRIKRLYLTLPWGQMEMQLKKVVEPSFVLALSAIFSELEGVIKAHTKAETHSDRTDKRRDFHKLHLDKAKRWKPSPPKELGRERELEQIDHKLMLLKEHTLTRKAILFQHAAEMKFQQQQDLLLELSSDLSEEKLKLQAALKENSRLVEMQQKSGQSSCQKKKAPPKAICNVSPKSCTAAESRSSLINKPSVEESYPGTTFGQRRQKLLRWCQEKTKPYGLPMYEFSTSWQSGHALCAIIHSYRPELIDNKYLKCMNRQETLEYGVMVARSLGVRSHIDFVSLCLQKIPQNMKVFQFLTELYNCLELNS</sequence>